<comment type="caution">
    <text evidence="2">The sequence shown here is derived from an EMBL/GenBank/DDBJ whole genome shotgun (WGS) entry which is preliminary data.</text>
</comment>
<reference evidence="3" key="1">
    <citation type="journal article" date="2019" name="Int. J. Syst. Evol. Microbiol.">
        <title>The Global Catalogue of Microorganisms (GCM) 10K type strain sequencing project: providing services to taxonomists for standard genome sequencing and annotation.</title>
        <authorList>
            <consortium name="The Broad Institute Genomics Platform"/>
            <consortium name="The Broad Institute Genome Sequencing Center for Infectious Disease"/>
            <person name="Wu L."/>
            <person name="Ma J."/>
        </authorList>
    </citation>
    <scope>NUCLEOTIDE SEQUENCE [LARGE SCALE GENOMIC DNA]</scope>
    <source>
        <strain evidence="3">NBRC 102520</strain>
    </source>
</reference>
<evidence type="ECO:0000313" key="3">
    <source>
        <dbReference type="Proteomes" id="UP001156905"/>
    </source>
</evidence>
<dbReference type="RefSeq" id="WP_284273883.1">
    <property type="nucleotide sequence ID" value="NZ_BSOW01000038.1"/>
</dbReference>
<feature type="transmembrane region" description="Helical" evidence="1">
    <location>
        <begin position="34"/>
        <end position="55"/>
    </location>
</feature>
<keyword evidence="1" id="KW-0812">Transmembrane</keyword>
<name>A0ABQ6BBD4_9BRAD</name>
<organism evidence="2 3">
    <name type="scientific">Bradyrhizobium iriomotense</name>
    <dbReference type="NCBI Taxonomy" id="441950"/>
    <lineage>
        <taxon>Bacteria</taxon>
        <taxon>Pseudomonadati</taxon>
        <taxon>Pseudomonadota</taxon>
        <taxon>Alphaproteobacteria</taxon>
        <taxon>Hyphomicrobiales</taxon>
        <taxon>Nitrobacteraceae</taxon>
        <taxon>Bradyrhizobium</taxon>
    </lineage>
</organism>
<feature type="transmembrane region" description="Helical" evidence="1">
    <location>
        <begin position="149"/>
        <end position="167"/>
    </location>
</feature>
<protein>
    <recommendedName>
        <fullName evidence="4">DUF423 domain-containing protein</fullName>
    </recommendedName>
</protein>
<evidence type="ECO:0008006" key="4">
    <source>
        <dbReference type="Google" id="ProtNLM"/>
    </source>
</evidence>
<keyword evidence="1" id="KW-1133">Transmembrane helix</keyword>
<feature type="transmembrane region" description="Helical" evidence="1">
    <location>
        <begin position="89"/>
        <end position="106"/>
    </location>
</feature>
<evidence type="ECO:0000256" key="1">
    <source>
        <dbReference type="SAM" id="Phobius"/>
    </source>
</evidence>
<dbReference type="Proteomes" id="UP001156905">
    <property type="component" value="Unassembled WGS sequence"/>
</dbReference>
<proteinExistence type="predicted"/>
<feature type="transmembrane region" description="Helical" evidence="1">
    <location>
        <begin position="118"/>
        <end position="137"/>
    </location>
</feature>
<evidence type="ECO:0000313" key="2">
    <source>
        <dbReference type="EMBL" id="GLR90811.1"/>
    </source>
</evidence>
<accession>A0ABQ6BBD4</accession>
<keyword evidence="3" id="KW-1185">Reference proteome</keyword>
<sequence>MHRSINVIAAVGLALGGTLGMAGAMVTQQNVQAILWAIDGSGLVMAAAMLATKYFRAGNDVVAGGFLVFAIGEGVILLSAPAAGLAGSIPAFAAGTALWATALLLISVPKLFTMPIRILGILSAVLFIVTAARIFWGEPLQPTSTPLPTYAYPVLVATFVGWIWTLWRETDSK</sequence>
<dbReference type="EMBL" id="BSOW01000038">
    <property type="protein sequence ID" value="GLR90811.1"/>
    <property type="molecule type" value="Genomic_DNA"/>
</dbReference>
<keyword evidence="1" id="KW-0472">Membrane</keyword>
<feature type="transmembrane region" description="Helical" evidence="1">
    <location>
        <begin position="62"/>
        <end position="83"/>
    </location>
</feature>
<gene>
    <name evidence="2" type="ORF">GCM10007857_75270</name>
</gene>